<reference evidence="2 3" key="1">
    <citation type="submission" date="2020-03" db="EMBL/GenBank/DDBJ databases">
        <title>Draft Genome Sequence of Cudoniella acicularis.</title>
        <authorList>
            <person name="Buettner E."/>
            <person name="Kellner H."/>
        </authorList>
    </citation>
    <scope>NUCLEOTIDE SEQUENCE [LARGE SCALE GENOMIC DNA]</scope>
    <source>
        <strain evidence="2 3">DSM 108380</strain>
    </source>
</reference>
<protein>
    <recommendedName>
        <fullName evidence="1">2EXR domain-containing protein</fullName>
    </recommendedName>
</protein>
<proteinExistence type="predicted"/>
<dbReference type="Proteomes" id="UP000566819">
    <property type="component" value="Unassembled WGS sequence"/>
</dbReference>
<dbReference type="EMBL" id="JAAMPI010000892">
    <property type="protein sequence ID" value="KAF4627906.1"/>
    <property type="molecule type" value="Genomic_DNA"/>
</dbReference>
<dbReference type="PANTHER" id="PTHR35910:SF6">
    <property type="entry name" value="2EXR DOMAIN-CONTAINING PROTEIN"/>
    <property type="match status" value="1"/>
</dbReference>
<dbReference type="InterPro" id="IPR045518">
    <property type="entry name" value="2EXR"/>
</dbReference>
<organism evidence="2 3">
    <name type="scientific">Cudoniella acicularis</name>
    <dbReference type="NCBI Taxonomy" id="354080"/>
    <lineage>
        <taxon>Eukaryota</taxon>
        <taxon>Fungi</taxon>
        <taxon>Dikarya</taxon>
        <taxon>Ascomycota</taxon>
        <taxon>Pezizomycotina</taxon>
        <taxon>Leotiomycetes</taxon>
        <taxon>Helotiales</taxon>
        <taxon>Tricladiaceae</taxon>
        <taxon>Cudoniella</taxon>
    </lineage>
</organism>
<gene>
    <name evidence="2" type="ORF">G7Y89_g10242</name>
</gene>
<dbReference type="PANTHER" id="PTHR35910">
    <property type="entry name" value="2EXR DOMAIN-CONTAINING PROTEIN"/>
    <property type="match status" value="1"/>
</dbReference>
<accession>A0A8H4RFW5</accession>
<dbReference type="AlphaFoldDB" id="A0A8H4RFW5"/>
<sequence length="347" mass="39590">MDTNLESMLLDENPWADDAIAKGETPKSTANAGITFPRFAEFPLEIRRLIWKAALPDARIALLEYKSLDHYTCYRVRSDRSVGDLNHWGIPSFFECLEIDQETHCDSINELVGFRSRCTPPAILFVCRESFEVASKFYSRAFGSLGSFPEVWFNFESDYLYLDWGESSGMSYSPEDIPTEEAHKVRNLVLFKDDPRLACQGFRSTEAWLAYVLLYFPNVETVIISRMNGTHTSEESVELVFKDPIPIEVTTCYELVGGFSDEKDPFKMALRGYQIEGMEWVNENNLQHRRKQLLGDESILPPPPAIVCKIITTPACKARLIRAEKKAQNALATNKTRSFSVRLKLPE</sequence>
<dbReference type="Pfam" id="PF20150">
    <property type="entry name" value="2EXR"/>
    <property type="match status" value="1"/>
</dbReference>
<dbReference type="OrthoDB" id="3437257at2759"/>
<evidence type="ECO:0000313" key="2">
    <source>
        <dbReference type="EMBL" id="KAF4627906.1"/>
    </source>
</evidence>
<evidence type="ECO:0000259" key="1">
    <source>
        <dbReference type="Pfam" id="PF20150"/>
    </source>
</evidence>
<feature type="domain" description="2EXR" evidence="1">
    <location>
        <begin position="36"/>
        <end position="160"/>
    </location>
</feature>
<keyword evidence="3" id="KW-1185">Reference proteome</keyword>
<name>A0A8H4RFW5_9HELO</name>
<evidence type="ECO:0000313" key="3">
    <source>
        <dbReference type="Proteomes" id="UP000566819"/>
    </source>
</evidence>
<comment type="caution">
    <text evidence="2">The sequence shown here is derived from an EMBL/GenBank/DDBJ whole genome shotgun (WGS) entry which is preliminary data.</text>
</comment>